<evidence type="ECO:0000313" key="13">
    <source>
        <dbReference type="EMBL" id="MVT27241.1"/>
    </source>
</evidence>
<comment type="subunit">
    <text evidence="10">Homodimer. Forms a membrane-associated complex with FtsX.</text>
</comment>
<dbReference type="GO" id="GO:0005524">
    <property type="term" value="F:ATP binding"/>
    <property type="evidence" value="ECO:0007669"/>
    <property type="project" value="UniProtKB-KW"/>
</dbReference>
<dbReference type="InterPro" id="IPR050086">
    <property type="entry name" value="MetN_ABC_transporter-like"/>
</dbReference>
<dbReference type="InterPro" id="IPR003439">
    <property type="entry name" value="ABC_transporter-like_ATP-bd"/>
</dbReference>
<dbReference type="AlphaFoldDB" id="A0A7K1UMH4"/>
<keyword evidence="8" id="KW-0472">Membrane</keyword>
<keyword evidence="7" id="KW-0029">Amino-acid transport</keyword>
<dbReference type="Proteomes" id="UP000460157">
    <property type="component" value="Unassembled WGS sequence"/>
</dbReference>
<evidence type="ECO:0000256" key="9">
    <source>
        <dbReference type="ARBA" id="ARBA00054718"/>
    </source>
</evidence>
<evidence type="ECO:0000256" key="4">
    <source>
        <dbReference type="ARBA" id="ARBA00022741"/>
    </source>
</evidence>
<keyword evidence="6" id="KW-1278">Translocase</keyword>
<keyword evidence="4" id="KW-0547">Nucleotide-binding</keyword>
<evidence type="ECO:0000256" key="10">
    <source>
        <dbReference type="ARBA" id="ARBA00063837"/>
    </source>
</evidence>
<dbReference type="PROSITE" id="PS50893">
    <property type="entry name" value="ABC_TRANSPORTER_2"/>
    <property type="match status" value="1"/>
</dbReference>
<evidence type="ECO:0000256" key="1">
    <source>
        <dbReference type="ARBA" id="ARBA00005417"/>
    </source>
</evidence>
<keyword evidence="2" id="KW-0813">Transport</keyword>
<protein>
    <submittedName>
        <fullName evidence="13">ATP-binding cassette domain-containing protein</fullName>
    </submittedName>
</protein>
<keyword evidence="3" id="KW-1003">Cell membrane</keyword>
<dbReference type="PANTHER" id="PTHR43166:SF30">
    <property type="entry name" value="METHIONINE IMPORT ATP-BINDING PROTEIN METN"/>
    <property type="match status" value="1"/>
</dbReference>
<evidence type="ECO:0000256" key="7">
    <source>
        <dbReference type="ARBA" id="ARBA00022970"/>
    </source>
</evidence>
<dbReference type="Gene3D" id="3.40.50.300">
    <property type="entry name" value="P-loop containing nucleotide triphosphate hydrolases"/>
    <property type="match status" value="1"/>
</dbReference>
<reference evidence="13 14" key="1">
    <citation type="submission" date="2019-12" db="EMBL/GenBank/DDBJ databases">
        <title>Nesterenkonia muleiensis sp. nov., a novel actinobacterium isolated from sap of Populus euphratica.</title>
        <authorList>
            <person name="Wang R."/>
        </authorList>
    </citation>
    <scope>NUCLEOTIDE SEQUENCE [LARGE SCALE GENOMIC DNA]</scope>
    <source>
        <strain evidence="13 14">F10</strain>
    </source>
</reference>
<dbReference type="InterPro" id="IPR027417">
    <property type="entry name" value="P-loop_NTPase"/>
</dbReference>
<sequence>MIELQDVRKVYPGNVTALDGVSLRIGPGSIHGIVGRSGAGKSTLIRCLTGLEDLSSGSIRIDGRSMDRATGAELMKARRAIGMVFQHVNLLDSRTAARNIAHPLEIAGVPRAKRRARVSELLELVGLADRADNYPAQLSGGQKQRVGIARALAAEPRVLLCDEPTSALDSTTTRQILQLIRSLRDRLGITVIIITHEMSVVREICDSVSLLENGRVSRTGRLLEVISDTTSPLSKELISLPPTSALKPGQQLVEVLLTESEHVQNIGDLFSLLAEQAVPARVEAGSIETIQGKQVGRLHLRPEDMQSAQRTLQVLHSAGLHAELTTAEQVAAEEAAAEEAEAPREGGR</sequence>
<dbReference type="EMBL" id="WRPM01000095">
    <property type="protein sequence ID" value="MVT27241.1"/>
    <property type="molecule type" value="Genomic_DNA"/>
</dbReference>
<keyword evidence="14" id="KW-1185">Reference proteome</keyword>
<dbReference type="InterPro" id="IPR041701">
    <property type="entry name" value="MetN_ABC"/>
</dbReference>
<comment type="caution">
    <text evidence="13">The sequence shown here is derived from an EMBL/GenBank/DDBJ whole genome shotgun (WGS) entry which is preliminary data.</text>
</comment>
<evidence type="ECO:0000256" key="8">
    <source>
        <dbReference type="ARBA" id="ARBA00023136"/>
    </source>
</evidence>
<keyword evidence="5 13" id="KW-0067">ATP-binding</keyword>
<dbReference type="CDD" id="cd03258">
    <property type="entry name" value="ABC_MetN_methionine_transporter"/>
    <property type="match status" value="1"/>
</dbReference>
<feature type="domain" description="ABC transporter" evidence="12">
    <location>
        <begin position="2"/>
        <end position="238"/>
    </location>
</feature>
<evidence type="ECO:0000256" key="6">
    <source>
        <dbReference type="ARBA" id="ARBA00022967"/>
    </source>
</evidence>
<accession>A0A7K1UMH4</accession>
<dbReference type="RefSeq" id="WP_188503408.1">
    <property type="nucleotide sequence ID" value="NZ_BMFX01000002.1"/>
</dbReference>
<dbReference type="GO" id="GO:0016887">
    <property type="term" value="F:ATP hydrolysis activity"/>
    <property type="evidence" value="ECO:0007669"/>
    <property type="project" value="InterPro"/>
</dbReference>
<proteinExistence type="inferred from homology"/>
<evidence type="ECO:0000256" key="3">
    <source>
        <dbReference type="ARBA" id="ARBA00022475"/>
    </source>
</evidence>
<evidence type="ECO:0000313" key="14">
    <source>
        <dbReference type="Proteomes" id="UP000460157"/>
    </source>
</evidence>
<dbReference type="SUPFAM" id="SSF52540">
    <property type="entry name" value="P-loop containing nucleoside triphosphate hydrolases"/>
    <property type="match status" value="1"/>
</dbReference>
<comment type="similarity">
    <text evidence="1">Belongs to the ABC transporter superfamily.</text>
</comment>
<comment type="function">
    <text evidence="9">Part of the ABC transporter FtsEX involved in cellular division. Has ATPase activity.</text>
</comment>
<dbReference type="PROSITE" id="PS00211">
    <property type="entry name" value="ABC_TRANSPORTER_1"/>
    <property type="match status" value="1"/>
</dbReference>
<dbReference type="InterPro" id="IPR017871">
    <property type="entry name" value="ABC_transporter-like_CS"/>
</dbReference>
<feature type="region of interest" description="Disordered" evidence="11">
    <location>
        <begin position="329"/>
        <end position="348"/>
    </location>
</feature>
<dbReference type="GO" id="GO:0005886">
    <property type="term" value="C:plasma membrane"/>
    <property type="evidence" value="ECO:0007669"/>
    <property type="project" value="UniProtKB-ARBA"/>
</dbReference>
<dbReference type="PANTHER" id="PTHR43166">
    <property type="entry name" value="AMINO ACID IMPORT ATP-BINDING PROTEIN"/>
    <property type="match status" value="1"/>
</dbReference>
<evidence type="ECO:0000256" key="2">
    <source>
        <dbReference type="ARBA" id="ARBA00022448"/>
    </source>
</evidence>
<evidence type="ECO:0000256" key="11">
    <source>
        <dbReference type="SAM" id="MobiDB-lite"/>
    </source>
</evidence>
<gene>
    <name evidence="13" type="ORF">GNZ21_12915</name>
</gene>
<evidence type="ECO:0000259" key="12">
    <source>
        <dbReference type="PROSITE" id="PS50893"/>
    </source>
</evidence>
<organism evidence="13 14">
    <name type="scientific">Nesterenkonia alkaliphila</name>
    <dbReference type="NCBI Taxonomy" id="1463631"/>
    <lineage>
        <taxon>Bacteria</taxon>
        <taxon>Bacillati</taxon>
        <taxon>Actinomycetota</taxon>
        <taxon>Actinomycetes</taxon>
        <taxon>Micrococcales</taxon>
        <taxon>Micrococcaceae</taxon>
        <taxon>Nesterenkonia</taxon>
    </lineage>
</organism>
<dbReference type="InterPro" id="IPR003593">
    <property type="entry name" value="AAA+_ATPase"/>
</dbReference>
<name>A0A7K1UMH4_9MICC</name>
<dbReference type="SMART" id="SM00382">
    <property type="entry name" value="AAA"/>
    <property type="match status" value="1"/>
</dbReference>
<dbReference type="FunFam" id="3.40.50.300:FF:000056">
    <property type="entry name" value="Cell division ATP-binding protein FtsE"/>
    <property type="match status" value="1"/>
</dbReference>
<evidence type="ECO:0000256" key="5">
    <source>
        <dbReference type="ARBA" id="ARBA00022840"/>
    </source>
</evidence>
<dbReference type="GO" id="GO:0006865">
    <property type="term" value="P:amino acid transport"/>
    <property type="evidence" value="ECO:0007669"/>
    <property type="project" value="UniProtKB-KW"/>
</dbReference>
<dbReference type="Pfam" id="PF00005">
    <property type="entry name" value="ABC_tran"/>
    <property type="match status" value="1"/>
</dbReference>